<proteinExistence type="predicted"/>
<dbReference type="GO" id="GO:0004402">
    <property type="term" value="F:histone acetyltransferase activity"/>
    <property type="evidence" value="ECO:0007669"/>
    <property type="project" value="InterPro"/>
</dbReference>
<gene>
    <name evidence="2" type="ORF">DdX_06455</name>
</gene>
<reference evidence="2" key="1">
    <citation type="submission" date="2022-01" db="EMBL/GenBank/DDBJ databases">
        <title>Genome Sequence Resource for Two Populations of Ditylenchus destructor, the Migratory Endoparasitic Phytonematode.</title>
        <authorList>
            <person name="Zhang H."/>
            <person name="Lin R."/>
            <person name="Xie B."/>
        </authorList>
    </citation>
    <scope>NUCLEOTIDE SEQUENCE</scope>
    <source>
        <strain evidence="2">BazhouSP</strain>
    </source>
</reference>
<evidence type="ECO:0000313" key="2">
    <source>
        <dbReference type="EMBL" id="KAI1718041.1"/>
    </source>
</evidence>
<protein>
    <submittedName>
        <fullName evidence="2">Zinc knuckle domain-containing protein</fullName>
    </submittedName>
</protein>
<organism evidence="2 3">
    <name type="scientific">Ditylenchus destructor</name>
    <dbReference type="NCBI Taxonomy" id="166010"/>
    <lineage>
        <taxon>Eukaryota</taxon>
        <taxon>Metazoa</taxon>
        <taxon>Ecdysozoa</taxon>
        <taxon>Nematoda</taxon>
        <taxon>Chromadorea</taxon>
        <taxon>Rhabditida</taxon>
        <taxon>Tylenchina</taxon>
        <taxon>Tylenchomorpha</taxon>
        <taxon>Sphaerularioidea</taxon>
        <taxon>Anguinidae</taxon>
        <taxon>Anguininae</taxon>
        <taxon>Ditylenchus</taxon>
    </lineage>
</organism>
<evidence type="ECO:0000259" key="1">
    <source>
        <dbReference type="Pfam" id="PF15288"/>
    </source>
</evidence>
<sequence>MNDSSENDVEYEPVTPGVFTINAENEFVPPSRRLNTTAIANGLTPELDQIDPRRFFPDYQFDKAPRFTRIFASVHKPNSLPSQLWWTSKTFNGNQQRSVNKKKNMNALQAIYDEDLWKLKLGSPPKPADCITPDEVLLSSKDLGKYDHRKNNDNEDEAPWRFGPAQIWYDRMKMSANPKNFDYGFKLNKKRKKVKVCENFLPADLIHWEDDVIIDDEAEKHKLTVDIANARESLPQCGWVPTSQTRTYDSFISVLKQGTFLDDQALQLEERPLEQDIRLDANHSIFPFDAFEFEKSNWEDNIIWDAEDMPFIPKPRVVTLEYGDDPELFIAAQGLARMHQNEINENDAVPTIGEENHNNMQKTTTKRKIARKKPTSIAKQYKPFVPKETMVNTRCKACGKLGHMKTNRHCPFYQQRKEKMDFTQKIIGDVFSCPQESMGIGTESMLKVHDTCLKINKKAFNECEKSNSESDLIHDLDMSSSSEEEN</sequence>
<name>A0AAD4R949_9BILA</name>
<dbReference type="InterPro" id="IPR041670">
    <property type="entry name" value="Znf-CCHC_6"/>
</dbReference>
<dbReference type="InterPro" id="IPR040240">
    <property type="entry name" value="TAF1"/>
</dbReference>
<dbReference type="GO" id="GO:0016251">
    <property type="term" value="F:RNA polymerase II general transcription initiation factor activity"/>
    <property type="evidence" value="ECO:0007669"/>
    <property type="project" value="InterPro"/>
</dbReference>
<dbReference type="GO" id="GO:0005669">
    <property type="term" value="C:transcription factor TFIID complex"/>
    <property type="evidence" value="ECO:0007669"/>
    <property type="project" value="InterPro"/>
</dbReference>
<feature type="domain" description="Zinc knuckle" evidence="1">
    <location>
        <begin position="394"/>
        <end position="416"/>
    </location>
</feature>
<dbReference type="AlphaFoldDB" id="A0AAD4R949"/>
<dbReference type="PANTHER" id="PTHR13900">
    <property type="entry name" value="TRANSCRIPTION INITIATION FACTOR TFIID"/>
    <property type="match status" value="1"/>
</dbReference>
<dbReference type="PANTHER" id="PTHR13900:SF0">
    <property type="entry name" value="TRANSCRIPTION INITIATION FACTOR TFIID SUBUNIT 1"/>
    <property type="match status" value="1"/>
</dbReference>
<dbReference type="EMBL" id="JAKKPZ010000008">
    <property type="protein sequence ID" value="KAI1718041.1"/>
    <property type="molecule type" value="Genomic_DNA"/>
</dbReference>
<dbReference type="GO" id="GO:0017025">
    <property type="term" value="F:TBP-class protein binding"/>
    <property type="evidence" value="ECO:0007669"/>
    <property type="project" value="InterPro"/>
</dbReference>
<dbReference type="Pfam" id="PF15288">
    <property type="entry name" value="zf-CCHC_6"/>
    <property type="match status" value="1"/>
</dbReference>
<keyword evidence="3" id="KW-1185">Reference proteome</keyword>
<dbReference type="Proteomes" id="UP001201812">
    <property type="component" value="Unassembled WGS sequence"/>
</dbReference>
<evidence type="ECO:0000313" key="3">
    <source>
        <dbReference type="Proteomes" id="UP001201812"/>
    </source>
</evidence>
<dbReference type="GO" id="GO:0051123">
    <property type="term" value="P:RNA polymerase II preinitiation complex assembly"/>
    <property type="evidence" value="ECO:0007669"/>
    <property type="project" value="TreeGrafter"/>
</dbReference>
<accession>A0AAD4R949</accession>
<comment type="caution">
    <text evidence="2">The sequence shown here is derived from an EMBL/GenBank/DDBJ whole genome shotgun (WGS) entry which is preliminary data.</text>
</comment>